<evidence type="ECO:0000256" key="1">
    <source>
        <dbReference type="SAM" id="MobiDB-lite"/>
    </source>
</evidence>
<accession>A0A097EYN7</accession>
<sequence>MAISGFHTPDGEQLPPKTLRGGAVKLYNVVINGVETTLQLTDEDAAARGLLAAEPAPATKAKAPANKAKTPANKANG</sequence>
<evidence type="ECO:0000313" key="2">
    <source>
        <dbReference type="EMBL" id="AIT14515.1"/>
    </source>
</evidence>
<protein>
    <submittedName>
        <fullName evidence="2">Uncharacterized protein</fullName>
    </submittedName>
</protein>
<name>A0A097EYN7_9CAUD</name>
<dbReference type="RefSeq" id="YP_009197132.1">
    <property type="nucleotide sequence ID" value="NC_028779.1"/>
</dbReference>
<proteinExistence type="predicted"/>
<dbReference type="Proteomes" id="UP000029891">
    <property type="component" value="Segment"/>
</dbReference>
<dbReference type="GeneID" id="26624251"/>
<gene>
    <name evidence="2" type="primary">7</name>
    <name evidence="2" type="ORF">PBI_CARCHARODON_7</name>
</gene>
<dbReference type="KEGG" id="vg:26624251"/>
<evidence type="ECO:0000313" key="3">
    <source>
        <dbReference type="Proteomes" id="UP000029891"/>
    </source>
</evidence>
<feature type="region of interest" description="Disordered" evidence="1">
    <location>
        <begin position="55"/>
        <end position="77"/>
    </location>
</feature>
<dbReference type="EMBL" id="KM588359">
    <property type="protein sequence ID" value="AIT14515.1"/>
    <property type="molecule type" value="Genomic_DNA"/>
</dbReference>
<organism evidence="2 3">
    <name type="scientific">Mycobacterium phage Carcharodon</name>
    <dbReference type="NCBI Taxonomy" id="1555233"/>
    <lineage>
        <taxon>Viruses</taxon>
        <taxon>Duplodnaviria</taxon>
        <taxon>Heunggongvirae</taxon>
        <taxon>Uroviricota</taxon>
        <taxon>Caudoviricetes</taxon>
        <taxon>Nclasvirinae</taxon>
        <taxon>Charlievirus</taxon>
        <taxon>Charlievirus Pipsqueaks</taxon>
    </lineage>
</organism>
<reference evidence="2 3" key="1">
    <citation type="submission" date="2014-09" db="EMBL/GenBank/DDBJ databases">
        <authorList>
            <person name="Brannan A.J."/>
            <person name="Lewis N."/>
            <person name="Sims A.D."/>
            <person name="Adams M.W."/>
            <person name="Blackwell H.A."/>
            <person name="Coleman M.K."/>
            <person name="Cook S.E."/>
            <person name="Gardner S.T."/>
            <person name="Katliarou V."/>
            <person name="Lyons V.J."/>
            <person name="Mann D.A."/>
            <person name="McCall D.F."/>
            <person name="McCurdy M.C."/>
            <person name="Murdock C.A."/>
            <person name="Phillips E.M."/>
            <person name="Pitts A.K."/>
            <person name="Policard D."/>
            <person name="Prince J.K."/>
            <person name="Threatt D."/>
            <person name="Serrano M.G."/>
            <person name="Buck G."/>
            <person name="Lee V."/>
            <person name="Wang Y."/>
            <person name="Carvalho R."/>
            <person name="Voegtly L."/>
            <person name="Shi R."/>
            <person name="Duckworth R."/>
            <person name="Johnson A."/>
            <person name="Loviza R."/>
            <person name="Walstead R."/>
            <person name="Shah Z."/>
            <person name="Kiflezghi M."/>
            <person name="Wade K."/>
            <person name="Anders K.R."/>
            <person name="Braun M.A."/>
            <person name="Delesalle V.A."/>
            <person name="Hughes L.E."/>
            <person name="Ware V.C."/>
            <person name="Bradley K.W."/>
            <person name="Barker L.P."/>
            <person name="Asai D.J."/>
            <person name="Bowman C.A."/>
            <person name="Russell D.A."/>
            <person name="Pope W.H."/>
            <person name="Jacobs-Sera D."/>
            <person name="Hendrix R.W."/>
            <person name="Hatfull G.F."/>
        </authorList>
    </citation>
    <scope>NUCLEOTIDE SEQUENCE [LARGE SCALE GENOMIC DNA]</scope>
</reference>